<feature type="chain" id="PRO_5046361635" evidence="2">
    <location>
        <begin position="20"/>
        <end position="424"/>
    </location>
</feature>
<dbReference type="PROSITE" id="PS51257">
    <property type="entry name" value="PROKAR_LIPOPROTEIN"/>
    <property type="match status" value="1"/>
</dbReference>
<sequence>MSKKLLLFIVMFFFATIIAACGESDGGEAEVDAADEEEVLKEEEPEEEVEEEQPEEEEEPAEETSVTASDFSELIAFMEEETEGTATVLYESKEAQTHEMEGVSVTLDAYTLVELLDFHRDYSIPFDDQNNGAVIIAQYTVKNNTDEDLHYMTSYYMSYVGADKHLSNYQYLLPEDQQLPNLLSPSNDYFLEAGQEIVGYYAYPIGEDRLTEVLEAGSVDVEITTPQTDKDDYSSMIGSPGRFTLPLDAESAEKEADKAAQGFYNDKVTAENMGDKEMLEEEEIGESQEIGEATITLDGYQFTNFVPNAEEAPRFQEDEFVLLTVKFTIDNGFDEDISKTSMSSTLHLNDGKQWTLNEGMLLPYRYGDVVAAGDSGELLQVFLLDKEQFEKIWKDKSFEMEIGPIRNEEAQDISKGEKAEFKLK</sequence>
<feature type="region of interest" description="Disordered" evidence="1">
    <location>
        <begin position="28"/>
        <end position="68"/>
    </location>
</feature>
<feature type="compositionally biased region" description="Acidic residues" evidence="1">
    <location>
        <begin position="28"/>
        <end position="62"/>
    </location>
</feature>
<evidence type="ECO:0000313" key="4">
    <source>
        <dbReference type="Proteomes" id="UP001597221"/>
    </source>
</evidence>
<proteinExistence type="predicted"/>
<reference evidence="4" key="1">
    <citation type="journal article" date="2019" name="Int. J. Syst. Evol. Microbiol.">
        <title>The Global Catalogue of Microorganisms (GCM) 10K type strain sequencing project: providing services to taxonomists for standard genome sequencing and annotation.</title>
        <authorList>
            <consortium name="The Broad Institute Genomics Platform"/>
            <consortium name="The Broad Institute Genome Sequencing Center for Infectious Disease"/>
            <person name="Wu L."/>
            <person name="Ma J."/>
        </authorList>
    </citation>
    <scope>NUCLEOTIDE SEQUENCE [LARGE SCALE GENOMIC DNA]</scope>
    <source>
        <strain evidence="4">CGMCC 1.12376</strain>
    </source>
</reference>
<protein>
    <submittedName>
        <fullName evidence="3">DUF5068 domain-containing protein</fullName>
    </submittedName>
</protein>
<keyword evidence="4" id="KW-1185">Reference proteome</keyword>
<accession>A0ABW4HWM5</accession>
<dbReference type="Pfam" id="PF16781">
    <property type="entry name" value="DUF5068"/>
    <property type="match status" value="1"/>
</dbReference>
<dbReference type="Proteomes" id="UP001597221">
    <property type="component" value="Unassembled WGS sequence"/>
</dbReference>
<feature type="signal peptide" evidence="2">
    <location>
        <begin position="1"/>
        <end position="19"/>
    </location>
</feature>
<evidence type="ECO:0000256" key="2">
    <source>
        <dbReference type="SAM" id="SignalP"/>
    </source>
</evidence>
<comment type="caution">
    <text evidence="3">The sequence shown here is derived from an EMBL/GenBank/DDBJ whole genome shotgun (WGS) entry which is preliminary data.</text>
</comment>
<keyword evidence="2" id="KW-0732">Signal</keyword>
<evidence type="ECO:0000256" key="1">
    <source>
        <dbReference type="SAM" id="MobiDB-lite"/>
    </source>
</evidence>
<dbReference type="RefSeq" id="WP_251515447.1">
    <property type="nucleotide sequence ID" value="NZ_JAMBON010000025.1"/>
</dbReference>
<dbReference type="EMBL" id="JBHUDE010000157">
    <property type="protein sequence ID" value="MFD1609467.1"/>
    <property type="molecule type" value="Genomic_DNA"/>
</dbReference>
<dbReference type="InterPro" id="IPR031888">
    <property type="entry name" value="DUF5068"/>
</dbReference>
<dbReference type="Gene3D" id="2.60.40.4170">
    <property type="match status" value="1"/>
</dbReference>
<gene>
    <name evidence="3" type="ORF">ACFSBH_17760</name>
</gene>
<name>A0ABW4HWM5_9BACI</name>
<organism evidence="3 4">
    <name type="scientific">Oceanobacillus luteolus</name>
    <dbReference type="NCBI Taxonomy" id="1274358"/>
    <lineage>
        <taxon>Bacteria</taxon>
        <taxon>Bacillati</taxon>
        <taxon>Bacillota</taxon>
        <taxon>Bacilli</taxon>
        <taxon>Bacillales</taxon>
        <taxon>Bacillaceae</taxon>
        <taxon>Oceanobacillus</taxon>
    </lineage>
</organism>
<evidence type="ECO:0000313" key="3">
    <source>
        <dbReference type="EMBL" id="MFD1609467.1"/>
    </source>
</evidence>